<evidence type="ECO:0000259" key="13">
    <source>
        <dbReference type="Pfam" id="PF20520"/>
    </source>
</evidence>
<dbReference type="OrthoDB" id="9985059at2759"/>
<evidence type="ECO:0000256" key="12">
    <source>
        <dbReference type="SAM" id="SignalP"/>
    </source>
</evidence>
<protein>
    <recommendedName>
        <fullName evidence="3">Protein BIG1</fullName>
    </recommendedName>
</protein>
<dbReference type="GO" id="GO:0006078">
    <property type="term" value="P:(1-&gt;6)-beta-D-glucan biosynthetic process"/>
    <property type="evidence" value="ECO:0007669"/>
    <property type="project" value="TreeGrafter"/>
</dbReference>
<keyword evidence="7 11" id="KW-1133">Transmembrane helix</keyword>
<feature type="domain" description="V-type proton ATPase subunit S1/VOA1 transmembrane" evidence="13">
    <location>
        <begin position="254"/>
        <end position="293"/>
    </location>
</feature>
<feature type="compositionally biased region" description="Basic and acidic residues" evidence="10">
    <location>
        <begin position="201"/>
        <end position="213"/>
    </location>
</feature>
<keyword evidence="6" id="KW-0256">Endoplasmic reticulum</keyword>
<dbReference type="GO" id="GO:0009272">
    <property type="term" value="P:fungal-type cell wall biogenesis"/>
    <property type="evidence" value="ECO:0007669"/>
    <property type="project" value="TreeGrafter"/>
</dbReference>
<evidence type="ECO:0000256" key="11">
    <source>
        <dbReference type="SAM" id="Phobius"/>
    </source>
</evidence>
<feature type="transmembrane region" description="Helical" evidence="11">
    <location>
        <begin position="260"/>
        <end position="284"/>
    </location>
</feature>
<dbReference type="Pfam" id="PF20520">
    <property type="entry name" value="Ac45-VOA1_TM"/>
    <property type="match status" value="1"/>
</dbReference>
<keyword evidence="8 11" id="KW-0472">Membrane</keyword>
<feature type="chain" id="PRO_5014354842" description="Protein BIG1" evidence="12">
    <location>
        <begin position="18"/>
        <end position="304"/>
    </location>
</feature>
<feature type="signal peptide" evidence="12">
    <location>
        <begin position="1"/>
        <end position="17"/>
    </location>
</feature>
<dbReference type="EMBL" id="KZ613803">
    <property type="protein sequence ID" value="PMD60007.1"/>
    <property type="molecule type" value="Genomic_DNA"/>
</dbReference>
<dbReference type="InParanoid" id="A0A2J6TAF6"/>
<feature type="compositionally biased region" description="Low complexity" evidence="10">
    <location>
        <begin position="191"/>
        <end position="200"/>
    </location>
</feature>
<reference evidence="14 15" key="1">
    <citation type="submission" date="2016-04" db="EMBL/GenBank/DDBJ databases">
        <title>A degradative enzymes factory behind the ericoid mycorrhizal symbiosis.</title>
        <authorList>
            <consortium name="DOE Joint Genome Institute"/>
            <person name="Martino E."/>
            <person name="Morin E."/>
            <person name="Grelet G."/>
            <person name="Kuo A."/>
            <person name="Kohler A."/>
            <person name="Daghino S."/>
            <person name="Barry K."/>
            <person name="Choi C."/>
            <person name="Cichocki N."/>
            <person name="Clum A."/>
            <person name="Copeland A."/>
            <person name="Hainaut M."/>
            <person name="Haridas S."/>
            <person name="Labutti K."/>
            <person name="Lindquist E."/>
            <person name="Lipzen A."/>
            <person name="Khouja H.-R."/>
            <person name="Murat C."/>
            <person name="Ohm R."/>
            <person name="Olson A."/>
            <person name="Spatafora J."/>
            <person name="Veneault-Fourrey C."/>
            <person name="Henrissat B."/>
            <person name="Grigoriev I."/>
            <person name="Martin F."/>
            <person name="Perotto S."/>
        </authorList>
    </citation>
    <scope>NUCLEOTIDE SEQUENCE [LARGE SCALE GENOMIC DNA]</scope>
    <source>
        <strain evidence="14 15">E</strain>
    </source>
</reference>
<accession>A0A2J6TAF6</accession>
<comment type="subcellular location">
    <subcellularLocation>
        <location evidence="1">Endoplasmic reticulum membrane</location>
        <topology evidence="1">Single-pass type I membrane protein</topology>
    </subcellularLocation>
</comment>
<evidence type="ECO:0000256" key="8">
    <source>
        <dbReference type="ARBA" id="ARBA00023136"/>
    </source>
</evidence>
<evidence type="ECO:0000256" key="9">
    <source>
        <dbReference type="ARBA" id="ARBA00023316"/>
    </source>
</evidence>
<proteinExistence type="inferred from homology"/>
<evidence type="ECO:0000256" key="2">
    <source>
        <dbReference type="ARBA" id="ARBA00008203"/>
    </source>
</evidence>
<dbReference type="STRING" id="1095630.A0A2J6TAF6"/>
<dbReference type="GeneID" id="36594922"/>
<dbReference type="GO" id="GO:0005789">
    <property type="term" value="C:endoplasmic reticulum membrane"/>
    <property type="evidence" value="ECO:0007669"/>
    <property type="project" value="UniProtKB-SubCell"/>
</dbReference>
<dbReference type="PANTHER" id="PTHR28285:SF1">
    <property type="entry name" value="PROTEIN BIG1"/>
    <property type="match status" value="1"/>
</dbReference>
<dbReference type="InterPro" id="IPR037654">
    <property type="entry name" value="Big1"/>
</dbReference>
<keyword evidence="4 11" id="KW-0812">Transmembrane</keyword>
<keyword evidence="15" id="KW-1185">Reference proteome</keyword>
<evidence type="ECO:0000256" key="3">
    <source>
        <dbReference type="ARBA" id="ARBA00022089"/>
    </source>
</evidence>
<dbReference type="GO" id="GO:0071555">
    <property type="term" value="P:cell wall organization"/>
    <property type="evidence" value="ECO:0007669"/>
    <property type="project" value="UniProtKB-KW"/>
</dbReference>
<feature type="region of interest" description="Disordered" evidence="10">
    <location>
        <begin position="191"/>
        <end position="213"/>
    </location>
</feature>
<evidence type="ECO:0000256" key="5">
    <source>
        <dbReference type="ARBA" id="ARBA00022729"/>
    </source>
</evidence>
<dbReference type="Proteomes" id="UP000235371">
    <property type="component" value="Unassembled WGS sequence"/>
</dbReference>
<name>A0A2J6TAF6_9HELO</name>
<evidence type="ECO:0000256" key="4">
    <source>
        <dbReference type="ARBA" id="ARBA00022692"/>
    </source>
</evidence>
<sequence length="304" mass="32805">MKATLLALAALAATAQAFKDTSPFLMVSSSPLPKLESSTGGLGLSKEVVQSTKEILSRCSSDLYVIFSQPEMAIQDIAFSPFLKSMVEQKKAGNPGVVMREVLGFNGAESMDLVRYIQQKCRATFSQSLEENGEGKSVVLKEFPALSGKGEEREALVGDHDGTTDAALQKELQQLPLGKTYTLLFLSTAPPSSLPASPSPMEKDAEKSKAKEKSIVYQPDFDNDAVHMDLKRNLAPSRGDGPFSDQRPLFEQYQFFNPGLFMGLLVGLILVAILSVGISAIGSLRVSYAAFEKEMGPAAQKKAQ</sequence>
<dbReference type="InterPro" id="IPR046756">
    <property type="entry name" value="VAS1/VOA1_TM"/>
</dbReference>
<comment type="similarity">
    <text evidence="2">Belongs to the BIG1 family.</text>
</comment>
<evidence type="ECO:0000256" key="1">
    <source>
        <dbReference type="ARBA" id="ARBA00004115"/>
    </source>
</evidence>
<evidence type="ECO:0000313" key="14">
    <source>
        <dbReference type="EMBL" id="PMD60007.1"/>
    </source>
</evidence>
<gene>
    <name evidence="14" type="ORF">K444DRAFT_663566</name>
</gene>
<dbReference type="RefSeq" id="XP_024736911.1">
    <property type="nucleotide sequence ID" value="XM_024886845.1"/>
</dbReference>
<organism evidence="14 15">
    <name type="scientific">Hyaloscypha bicolor E</name>
    <dbReference type="NCBI Taxonomy" id="1095630"/>
    <lineage>
        <taxon>Eukaryota</taxon>
        <taxon>Fungi</taxon>
        <taxon>Dikarya</taxon>
        <taxon>Ascomycota</taxon>
        <taxon>Pezizomycotina</taxon>
        <taxon>Leotiomycetes</taxon>
        <taxon>Helotiales</taxon>
        <taxon>Hyaloscyphaceae</taxon>
        <taxon>Hyaloscypha</taxon>
        <taxon>Hyaloscypha bicolor</taxon>
    </lineage>
</organism>
<keyword evidence="9" id="KW-0961">Cell wall biogenesis/degradation</keyword>
<evidence type="ECO:0000256" key="7">
    <source>
        <dbReference type="ARBA" id="ARBA00022989"/>
    </source>
</evidence>
<evidence type="ECO:0000256" key="6">
    <source>
        <dbReference type="ARBA" id="ARBA00022824"/>
    </source>
</evidence>
<keyword evidence="5 12" id="KW-0732">Signal</keyword>
<evidence type="ECO:0000256" key="10">
    <source>
        <dbReference type="SAM" id="MobiDB-lite"/>
    </source>
</evidence>
<dbReference type="AlphaFoldDB" id="A0A2J6TAF6"/>
<evidence type="ECO:0000313" key="15">
    <source>
        <dbReference type="Proteomes" id="UP000235371"/>
    </source>
</evidence>
<dbReference type="PANTHER" id="PTHR28285">
    <property type="entry name" value="PROTEIN BIG1"/>
    <property type="match status" value="1"/>
</dbReference>